<dbReference type="PANTHER" id="PTHR46908:SF8">
    <property type="entry name" value="C-TYPE LECTIN DOMAIN-CONTAINING PROTEIN"/>
    <property type="match status" value="1"/>
</dbReference>
<evidence type="ECO:0000313" key="4">
    <source>
        <dbReference type="EMBL" id="KAK1333342.1"/>
    </source>
</evidence>
<dbReference type="InterPro" id="IPR035914">
    <property type="entry name" value="Sperma_CUB_dom_sf"/>
</dbReference>
<evidence type="ECO:0000256" key="1">
    <source>
        <dbReference type="ARBA" id="ARBA00023157"/>
    </source>
</evidence>
<dbReference type="EMBL" id="JAULJE010000016">
    <property type="protein sequence ID" value="KAK1333342.1"/>
    <property type="molecule type" value="Genomic_DNA"/>
</dbReference>
<proteinExistence type="predicted"/>
<evidence type="ECO:0000256" key="2">
    <source>
        <dbReference type="PROSITE-ProRule" id="PRU00059"/>
    </source>
</evidence>
<dbReference type="PANTHER" id="PTHR46908">
    <property type="entry name" value="CUBILIN-LIKE PROTEIN"/>
    <property type="match status" value="1"/>
</dbReference>
<evidence type="ECO:0000259" key="3">
    <source>
        <dbReference type="PROSITE" id="PS01180"/>
    </source>
</evidence>
<keyword evidence="5" id="KW-1185">Reference proteome</keyword>
<dbReference type="AlphaFoldDB" id="A0AA40HM46"/>
<accession>A0AA40HM46</accession>
<dbReference type="Gene3D" id="2.60.120.290">
    <property type="entry name" value="Spermadhesin, CUB domain"/>
    <property type="match status" value="1"/>
</dbReference>
<gene>
    <name evidence="4" type="ORF">QTO34_005725</name>
</gene>
<dbReference type="InterPro" id="IPR000859">
    <property type="entry name" value="CUB_dom"/>
</dbReference>
<dbReference type="InterPro" id="IPR052129">
    <property type="entry name" value="Spermadhesin-Link_domain"/>
</dbReference>
<reference evidence="4" key="1">
    <citation type="submission" date="2023-06" db="EMBL/GenBank/DDBJ databases">
        <title>Reference genome for the Northern bat (Eptesicus nilssonii), a most northern bat species.</title>
        <authorList>
            <person name="Laine V.N."/>
            <person name="Pulliainen A.T."/>
            <person name="Lilley T.M."/>
        </authorList>
    </citation>
    <scope>NUCLEOTIDE SEQUENCE</scope>
    <source>
        <strain evidence="4">BLF_Eptnil</strain>
        <tissue evidence="4">Kidney</tissue>
    </source>
</reference>
<dbReference type="SMART" id="SM00042">
    <property type="entry name" value="CUB"/>
    <property type="match status" value="1"/>
</dbReference>
<name>A0AA40HM46_CNENI</name>
<dbReference type="CDD" id="cd00041">
    <property type="entry name" value="CUB"/>
    <property type="match status" value="1"/>
</dbReference>
<dbReference type="Pfam" id="PF00431">
    <property type="entry name" value="CUB"/>
    <property type="match status" value="1"/>
</dbReference>
<comment type="caution">
    <text evidence="2">Lacks conserved residue(s) required for the propagation of feature annotation.</text>
</comment>
<evidence type="ECO:0000313" key="5">
    <source>
        <dbReference type="Proteomes" id="UP001177744"/>
    </source>
</evidence>
<comment type="caution">
    <text evidence="4">The sequence shown here is derived from an EMBL/GenBank/DDBJ whole genome shotgun (WGS) entry which is preliminary data.</text>
</comment>
<feature type="domain" description="CUB" evidence="3">
    <location>
        <begin position="9"/>
        <end position="115"/>
    </location>
</feature>
<keyword evidence="1" id="KW-1015">Disulfide bond</keyword>
<dbReference type="SUPFAM" id="SSF49854">
    <property type="entry name" value="Spermadhesin, CUB domain"/>
    <property type="match status" value="1"/>
</dbReference>
<dbReference type="PROSITE" id="PS01180">
    <property type="entry name" value="CUB"/>
    <property type="match status" value="1"/>
</dbReference>
<dbReference type="Proteomes" id="UP001177744">
    <property type="component" value="Unassembled WGS sequence"/>
</dbReference>
<protein>
    <recommendedName>
        <fullName evidence="3">CUB domain-containing protein</fullName>
    </recommendedName>
</protein>
<sequence>MATAEKPRCGGVITKLSGSLKNPPRSDMHDNMTCMWEIRGNASDHVLLAFPYLNMDCTNEYFDILDGPPSSAAFLGRICSGFYHTYQSSSSSVTIKYFRRFNNIGKVFIVYYYSEPKGERVASASAGSWPVRLGSSDYPIAALGPWAADSASAWLPLPPRVGMIR</sequence>
<organism evidence="4 5">
    <name type="scientific">Cnephaeus nilssonii</name>
    <name type="common">Northern bat</name>
    <name type="synonym">Eptesicus nilssonii</name>
    <dbReference type="NCBI Taxonomy" id="3371016"/>
    <lineage>
        <taxon>Eukaryota</taxon>
        <taxon>Metazoa</taxon>
        <taxon>Chordata</taxon>
        <taxon>Craniata</taxon>
        <taxon>Vertebrata</taxon>
        <taxon>Euteleostomi</taxon>
        <taxon>Mammalia</taxon>
        <taxon>Eutheria</taxon>
        <taxon>Laurasiatheria</taxon>
        <taxon>Chiroptera</taxon>
        <taxon>Yangochiroptera</taxon>
        <taxon>Vespertilionidae</taxon>
        <taxon>Cnephaeus</taxon>
    </lineage>
</organism>